<evidence type="ECO:0000313" key="8">
    <source>
        <dbReference type="EnsemblMetazoa" id="Aqu2.1.42241_001"/>
    </source>
</evidence>
<organism evidence="8">
    <name type="scientific">Amphimedon queenslandica</name>
    <name type="common">Sponge</name>
    <dbReference type="NCBI Taxonomy" id="400682"/>
    <lineage>
        <taxon>Eukaryota</taxon>
        <taxon>Metazoa</taxon>
        <taxon>Porifera</taxon>
        <taxon>Demospongiae</taxon>
        <taxon>Heteroscleromorpha</taxon>
        <taxon>Haplosclerida</taxon>
        <taxon>Niphatidae</taxon>
        <taxon>Amphimedon</taxon>
    </lineage>
</organism>
<evidence type="ECO:0000256" key="2">
    <source>
        <dbReference type="ARBA" id="ARBA00023155"/>
    </source>
</evidence>
<accession>A0A1X7VPD0</accession>
<comment type="subcellular location">
    <subcellularLocation>
        <location evidence="4 5">Nucleus</location>
    </subcellularLocation>
</comment>
<proteinExistence type="predicted"/>
<evidence type="ECO:0000256" key="6">
    <source>
        <dbReference type="SAM" id="MobiDB-lite"/>
    </source>
</evidence>
<name>A0A1X7VPD0_AMPQE</name>
<evidence type="ECO:0000256" key="3">
    <source>
        <dbReference type="ARBA" id="ARBA00023242"/>
    </source>
</evidence>
<dbReference type="Gene3D" id="1.10.10.60">
    <property type="entry name" value="Homeodomain-like"/>
    <property type="match status" value="1"/>
</dbReference>
<dbReference type="GO" id="GO:0005634">
    <property type="term" value="C:nucleus"/>
    <property type="evidence" value="ECO:0007669"/>
    <property type="project" value="UniProtKB-SubCell"/>
</dbReference>
<dbReference type="KEGG" id="aqu:105315170"/>
<evidence type="ECO:0000256" key="4">
    <source>
        <dbReference type="PROSITE-ProRule" id="PRU00108"/>
    </source>
</evidence>
<keyword evidence="1 4" id="KW-0238">DNA-binding</keyword>
<dbReference type="SMART" id="SM00389">
    <property type="entry name" value="HOX"/>
    <property type="match status" value="1"/>
</dbReference>
<dbReference type="InterPro" id="IPR017970">
    <property type="entry name" value="Homeobox_CS"/>
</dbReference>
<feature type="DNA-binding region" description="Homeobox" evidence="4">
    <location>
        <begin position="57"/>
        <end position="116"/>
    </location>
</feature>
<dbReference type="CDD" id="cd00086">
    <property type="entry name" value="homeodomain"/>
    <property type="match status" value="1"/>
</dbReference>
<dbReference type="InterPro" id="IPR052631">
    <property type="entry name" value="Paired_homeobox_Bicoid"/>
</dbReference>
<dbReference type="SUPFAM" id="SSF46689">
    <property type="entry name" value="Homeodomain-like"/>
    <property type="match status" value="1"/>
</dbReference>
<dbReference type="InterPro" id="IPR009057">
    <property type="entry name" value="Homeodomain-like_sf"/>
</dbReference>
<dbReference type="InParanoid" id="A0A1X7VPD0"/>
<dbReference type="AlphaFoldDB" id="A0A1X7VPD0"/>
<feature type="domain" description="Homeobox" evidence="7">
    <location>
        <begin position="55"/>
        <end position="115"/>
    </location>
</feature>
<dbReference type="OrthoDB" id="1867783at2759"/>
<dbReference type="Pfam" id="PF00046">
    <property type="entry name" value="Homeodomain"/>
    <property type="match status" value="1"/>
</dbReference>
<dbReference type="PANTHER" id="PTHR46255:SF3">
    <property type="entry name" value="HOMEOBOX DOMAIN-CONTAINING PROTEIN"/>
    <property type="match status" value="1"/>
</dbReference>
<reference evidence="8" key="2">
    <citation type="submission" date="2017-05" db="UniProtKB">
        <authorList>
            <consortium name="EnsemblMetazoa"/>
        </authorList>
    </citation>
    <scope>IDENTIFICATION</scope>
</reference>
<feature type="compositionally biased region" description="Polar residues" evidence="6">
    <location>
        <begin position="152"/>
        <end position="161"/>
    </location>
</feature>
<dbReference type="InterPro" id="IPR001356">
    <property type="entry name" value="HD"/>
</dbReference>
<dbReference type="PANTHER" id="PTHR46255">
    <property type="entry name" value="SHORT STATURE HOMEOBOX"/>
    <property type="match status" value="1"/>
</dbReference>
<dbReference type="PROSITE" id="PS00027">
    <property type="entry name" value="HOMEOBOX_1"/>
    <property type="match status" value="1"/>
</dbReference>
<dbReference type="EnsemblMetazoa" id="XM_011409715.2">
    <property type="protein sequence ID" value="XP_011408017.1"/>
    <property type="gene ID" value="LOC105315170"/>
</dbReference>
<dbReference type="eggNOG" id="KOG0490">
    <property type="taxonomic scope" value="Eukaryota"/>
</dbReference>
<reference evidence="9" key="1">
    <citation type="journal article" date="2010" name="Nature">
        <title>The Amphimedon queenslandica genome and the evolution of animal complexity.</title>
        <authorList>
            <person name="Srivastava M."/>
            <person name="Simakov O."/>
            <person name="Chapman J."/>
            <person name="Fahey B."/>
            <person name="Gauthier M.E."/>
            <person name="Mitros T."/>
            <person name="Richards G.S."/>
            <person name="Conaco C."/>
            <person name="Dacre M."/>
            <person name="Hellsten U."/>
            <person name="Larroux C."/>
            <person name="Putnam N.H."/>
            <person name="Stanke M."/>
            <person name="Adamska M."/>
            <person name="Darling A."/>
            <person name="Degnan S.M."/>
            <person name="Oakley T.H."/>
            <person name="Plachetzki D.C."/>
            <person name="Zhai Y."/>
            <person name="Adamski M."/>
            <person name="Calcino A."/>
            <person name="Cummins S.F."/>
            <person name="Goodstein D.M."/>
            <person name="Harris C."/>
            <person name="Jackson D.J."/>
            <person name="Leys S.P."/>
            <person name="Shu S."/>
            <person name="Woodcroft B.J."/>
            <person name="Vervoort M."/>
            <person name="Kosik K.S."/>
            <person name="Manning G."/>
            <person name="Degnan B.M."/>
            <person name="Rokhsar D.S."/>
        </authorList>
    </citation>
    <scope>NUCLEOTIDE SEQUENCE [LARGE SCALE GENOMIC DNA]</scope>
</reference>
<keyword evidence="3 4" id="KW-0539">Nucleus</keyword>
<evidence type="ECO:0000259" key="7">
    <source>
        <dbReference type="PROSITE" id="PS50071"/>
    </source>
</evidence>
<dbReference type="Proteomes" id="UP000007879">
    <property type="component" value="Unassembled WGS sequence"/>
</dbReference>
<dbReference type="STRING" id="400682.A0A1X7VPD0"/>
<protein>
    <recommendedName>
        <fullName evidence="7">Homeobox domain-containing protein</fullName>
    </recommendedName>
</protein>
<keyword evidence="2 4" id="KW-0371">Homeobox</keyword>
<gene>
    <name evidence="8" type="primary">105315170</name>
</gene>
<evidence type="ECO:0000256" key="5">
    <source>
        <dbReference type="RuleBase" id="RU000682"/>
    </source>
</evidence>
<feature type="region of interest" description="Disordered" evidence="6">
    <location>
        <begin position="1"/>
        <end position="65"/>
    </location>
</feature>
<feature type="region of interest" description="Disordered" evidence="6">
    <location>
        <begin position="149"/>
        <end position="176"/>
    </location>
</feature>
<dbReference type="GO" id="GO:1990837">
    <property type="term" value="F:sequence-specific double-stranded DNA binding"/>
    <property type="evidence" value="ECO:0007669"/>
    <property type="project" value="TreeGrafter"/>
</dbReference>
<evidence type="ECO:0000256" key="1">
    <source>
        <dbReference type="ARBA" id="ARBA00023125"/>
    </source>
</evidence>
<feature type="compositionally biased region" description="Low complexity" evidence="6">
    <location>
        <begin position="40"/>
        <end position="53"/>
    </location>
</feature>
<dbReference type="EnsemblMetazoa" id="Aqu2.1.42241_001">
    <property type="protein sequence ID" value="Aqu2.1.42241_001"/>
    <property type="gene ID" value="Aqu2.1.42241"/>
</dbReference>
<keyword evidence="9" id="KW-1185">Reference proteome</keyword>
<sequence>MAESSGKEKASRKRTFTSHRIDDILGTVEPRQTRVSTRLSPSSEETGSSDSSGQKNIKKKRMTYTKQQKDALESYFYQDSYPDTQARENMSEALGITPEKVQVWFQNRRAKCRKRELPLRRSHQQWCYPNPEQYALMVAQQQALMTPPPLQASFQPIPTNEEQPDEATATEASTSQ</sequence>
<dbReference type="GO" id="GO:0000981">
    <property type="term" value="F:DNA-binding transcription factor activity, RNA polymerase II-specific"/>
    <property type="evidence" value="ECO:0007669"/>
    <property type="project" value="InterPro"/>
</dbReference>
<evidence type="ECO:0000313" key="9">
    <source>
        <dbReference type="Proteomes" id="UP000007879"/>
    </source>
</evidence>
<dbReference type="PROSITE" id="PS50071">
    <property type="entry name" value="HOMEOBOX_2"/>
    <property type="match status" value="1"/>
</dbReference>